<evidence type="ECO:0000313" key="1">
    <source>
        <dbReference type="EMBL" id="MFI1965802.1"/>
    </source>
</evidence>
<reference evidence="1 2" key="1">
    <citation type="submission" date="2024-10" db="EMBL/GenBank/DDBJ databases">
        <title>The Natural Products Discovery Center: Release of the First 8490 Sequenced Strains for Exploring Actinobacteria Biosynthetic Diversity.</title>
        <authorList>
            <person name="Kalkreuter E."/>
            <person name="Kautsar S.A."/>
            <person name="Yang D."/>
            <person name="Bader C.D."/>
            <person name="Teijaro C.N."/>
            <person name="Fluegel L."/>
            <person name="Davis C.M."/>
            <person name="Simpson J.R."/>
            <person name="Lauterbach L."/>
            <person name="Steele A.D."/>
            <person name="Gui C."/>
            <person name="Meng S."/>
            <person name="Li G."/>
            <person name="Viehrig K."/>
            <person name="Ye F."/>
            <person name="Su P."/>
            <person name="Kiefer A.F."/>
            <person name="Nichols A."/>
            <person name="Cepeda A.J."/>
            <person name="Yan W."/>
            <person name="Fan B."/>
            <person name="Jiang Y."/>
            <person name="Adhikari A."/>
            <person name="Zheng C.-J."/>
            <person name="Schuster L."/>
            <person name="Cowan T.M."/>
            <person name="Smanski M.J."/>
            <person name="Chevrette M.G."/>
            <person name="De Carvalho L.P.S."/>
            <person name="Shen B."/>
        </authorList>
    </citation>
    <scope>NUCLEOTIDE SEQUENCE [LARGE SCALE GENOMIC DNA]</scope>
    <source>
        <strain evidence="1 2">NPDC020327</strain>
    </source>
</reference>
<comment type="caution">
    <text evidence="1">The sequence shown here is derived from an EMBL/GenBank/DDBJ whole genome shotgun (WGS) entry which is preliminary data.</text>
</comment>
<protein>
    <submittedName>
        <fullName evidence="1">Type II toxin-antitoxin system VapB family antitoxin</fullName>
    </submittedName>
</protein>
<dbReference type="Proteomes" id="UP001611548">
    <property type="component" value="Unassembled WGS sequence"/>
</dbReference>
<dbReference type="Pfam" id="PF09957">
    <property type="entry name" value="VapB_antitoxin"/>
    <property type="match status" value="1"/>
</dbReference>
<keyword evidence="2" id="KW-1185">Reference proteome</keyword>
<proteinExistence type="predicted"/>
<accession>A0ABW7UWJ8</accession>
<gene>
    <name evidence="1" type="ORF">ACH429_17120</name>
</gene>
<name>A0ABW7UWJ8_9ACTN</name>
<evidence type="ECO:0000313" key="2">
    <source>
        <dbReference type="Proteomes" id="UP001611548"/>
    </source>
</evidence>
<dbReference type="InterPro" id="IPR019239">
    <property type="entry name" value="VapB_antitoxin"/>
</dbReference>
<sequence>MSRTMIDLDDALVQEAAEILGTTTKRATINGALAEFVAAAKRRRFMEMLDEGLFEDLGDPGVMVEAWR</sequence>
<dbReference type="EMBL" id="JBIRWE010000006">
    <property type="protein sequence ID" value="MFI1965802.1"/>
    <property type="molecule type" value="Genomic_DNA"/>
</dbReference>
<organism evidence="1 2">
    <name type="scientific">Streptomyces pathocidini</name>
    <dbReference type="NCBI Taxonomy" id="1650571"/>
    <lineage>
        <taxon>Bacteria</taxon>
        <taxon>Bacillati</taxon>
        <taxon>Actinomycetota</taxon>
        <taxon>Actinomycetes</taxon>
        <taxon>Kitasatosporales</taxon>
        <taxon>Streptomycetaceae</taxon>
        <taxon>Streptomyces</taxon>
    </lineage>
</organism>
<dbReference type="RefSeq" id="WP_055472048.1">
    <property type="nucleotide sequence ID" value="NZ_JBEZHZ010000042.1"/>
</dbReference>